<reference evidence="1" key="1">
    <citation type="submission" date="2019-11" db="EMBL/GenBank/DDBJ databases">
        <title>Nori genome reveals adaptations in red seaweeds to the harsh intertidal environment.</title>
        <authorList>
            <person name="Wang D."/>
            <person name="Mao Y."/>
        </authorList>
    </citation>
    <scope>NUCLEOTIDE SEQUENCE</scope>
    <source>
        <tissue evidence="1">Gametophyte</tissue>
    </source>
</reference>
<evidence type="ECO:0000313" key="2">
    <source>
        <dbReference type="Proteomes" id="UP000798662"/>
    </source>
</evidence>
<evidence type="ECO:0000313" key="1">
    <source>
        <dbReference type="EMBL" id="KAK1859300.1"/>
    </source>
</evidence>
<keyword evidence="2" id="KW-1185">Reference proteome</keyword>
<gene>
    <name evidence="1" type="ORF">I4F81_001897</name>
</gene>
<proteinExistence type="predicted"/>
<name>A0ACC3BN24_PYRYE</name>
<accession>A0ACC3BN24</accession>
<organism evidence="1 2">
    <name type="scientific">Pyropia yezoensis</name>
    <name type="common">Susabi-nori</name>
    <name type="synonym">Porphyra yezoensis</name>
    <dbReference type="NCBI Taxonomy" id="2788"/>
    <lineage>
        <taxon>Eukaryota</taxon>
        <taxon>Rhodophyta</taxon>
        <taxon>Bangiophyceae</taxon>
        <taxon>Bangiales</taxon>
        <taxon>Bangiaceae</taxon>
        <taxon>Pyropia</taxon>
    </lineage>
</organism>
<protein>
    <submittedName>
        <fullName evidence="1">Uncharacterized protein</fullName>
    </submittedName>
</protein>
<dbReference type="Proteomes" id="UP000798662">
    <property type="component" value="Chromosome 1"/>
</dbReference>
<sequence length="378" mass="40472">MPAPVDGCPPVDRRSGRGAVASHRHCLYKPAPPPAPLHPPPLPSPKSVAACRAAPSTSSASAVRGVASPPPPSPPASFPARRLCVWSGSHLVVAGIPPLWRRWQRLTPVPATPHPPPPRAPPPSSSSRLLPVPPPSHSFLFFFAWPFLPLPFSLPPSLLISRPFSLPPSRPHPCPHRCALHAAGGARPPPPRGERPPPPSGERPLPVGGHPTPPPWQRVRLPRRPVGAAAHHASLPCRRILCHDGRRPRHGRVAGAPAATLASAVPADVISSVIAGTGTPTITSNAAAAAAAPTAVADELVWLFPSWGLWCWRGGGRHLPARRARRHWGPPRGRRGCRGGGWQRRRDGPVWRWRRPRRGAPRLPGHPRGWQSTPVVGY</sequence>
<dbReference type="EMBL" id="CM020618">
    <property type="protein sequence ID" value="KAK1859300.1"/>
    <property type="molecule type" value="Genomic_DNA"/>
</dbReference>
<comment type="caution">
    <text evidence="1">The sequence shown here is derived from an EMBL/GenBank/DDBJ whole genome shotgun (WGS) entry which is preliminary data.</text>
</comment>